<evidence type="ECO:0000256" key="5">
    <source>
        <dbReference type="ARBA" id="ARBA00023136"/>
    </source>
</evidence>
<dbReference type="KEGG" id="dvi:6629544"/>
<feature type="transmembrane region" description="Helical" evidence="8">
    <location>
        <begin position="406"/>
        <end position="428"/>
    </location>
</feature>
<evidence type="ECO:0000256" key="8">
    <source>
        <dbReference type="SAM" id="Phobius"/>
    </source>
</evidence>
<dbReference type="InParanoid" id="B4M0R2"/>
<evidence type="ECO:0008006" key="11">
    <source>
        <dbReference type="Google" id="ProtNLM"/>
    </source>
</evidence>
<keyword evidence="7" id="KW-0325">Glycoprotein</keyword>
<evidence type="ECO:0000256" key="2">
    <source>
        <dbReference type="ARBA" id="ARBA00022475"/>
    </source>
</evidence>
<dbReference type="PANTHER" id="PTHR42643">
    <property type="entry name" value="IONOTROPIC RECEPTOR 20A-RELATED"/>
    <property type="match status" value="1"/>
</dbReference>
<keyword evidence="3 8" id="KW-0812">Transmembrane</keyword>
<evidence type="ECO:0000313" key="10">
    <source>
        <dbReference type="Proteomes" id="UP000008792"/>
    </source>
</evidence>
<comment type="subcellular location">
    <subcellularLocation>
        <location evidence="1">Cell membrane</location>
        <topology evidence="1">Multi-pass membrane protein</topology>
    </subcellularLocation>
</comment>
<dbReference type="eggNOG" id="ENOG502T88H">
    <property type="taxonomic scope" value="Eukaryota"/>
</dbReference>
<reference evidence="9 10" key="1">
    <citation type="journal article" date="2007" name="Nature">
        <title>Evolution of genes and genomes on the Drosophila phylogeny.</title>
        <authorList>
            <consortium name="Drosophila 12 Genomes Consortium"/>
            <person name="Clark A.G."/>
            <person name="Eisen M.B."/>
            <person name="Smith D.R."/>
            <person name="Bergman C.M."/>
            <person name="Oliver B."/>
            <person name="Markow T.A."/>
            <person name="Kaufman T.C."/>
            <person name="Kellis M."/>
            <person name="Gelbart W."/>
            <person name="Iyer V.N."/>
            <person name="Pollard D.A."/>
            <person name="Sackton T.B."/>
            <person name="Larracuente A.M."/>
            <person name="Singh N.D."/>
            <person name="Abad J.P."/>
            <person name="Abt D.N."/>
            <person name="Adryan B."/>
            <person name="Aguade M."/>
            <person name="Akashi H."/>
            <person name="Anderson W.W."/>
            <person name="Aquadro C.F."/>
            <person name="Ardell D.H."/>
            <person name="Arguello R."/>
            <person name="Artieri C.G."/>
            <person name="Barbash D.A."/>
            <person name="Barker D."/>
            <person name="Barsanti P."/>
            <person name="Batterham P."/>
            <person name="Batzoglou S."/>
            <person name="Begun D."/>
            <person name="Bhutkar A."/>
            <person name="Blanco E."/>
            <person name="Bosak S.A."/>
            <person name="Bradley R.K."/>
            <person name="Brand A.D."/>
            <person name="Brent M.R."/>
            <person name="Brooks A.N."/>
            <person name="Brown R.H."/>
            <person name="Butlin R.K."/>
            <person name="Caggese C."/>
            <person name="Calvi B.R."/>
            <person name="Bernardo de Carvalho A."/>
            <person name="Caspi A."/>
            <person name="Castrezana S."/>
            <person name="Celniker S.E."/>
            <person name="Chang J.L."/>
            <person name="Chapple C."/>
            <person name="Chatterji S."/>
            <person name="Chinwalla A."/>
            <person name="Civetta A."/>
            <person name="Clifton S.W."/>
            <person name="Comeron J.M."/>
            <person name="Costello J.C."/>
            <person name="Coyne J.A."/>
            <person name="Daub J."/>
            <person name="David R.G."/>
            <person name="Delcher A.L."/>
            <person name="Delehaunty K."/>
            <person name="Do C.B."/>
            <person name="Ebling H."/>
            <person name="Edwards K."/>
            <person name="Eickbush T."/>
            <person name="Evans J.D."/>
            <person name="Filipski A."/>
            <person name="Findeiss S."/>
            <person name="Freyhult E."/>
            <person name="Fulton L."/>
            <person name="Fulton R."/>
            <person name="Garcia A.C."/>
            <person name="Gardiner A."/>
            <person name="Garfield D.A."/>
            <person name="Garvin B.E."/>
            <person name="Gibson G."/>
            <person name="Gilbert D."/>
            <person name="Gnerre S."/>
            <person name="Godfrey J."/>
            <person name="Good R."/>
            <person name="Gotea V."/>
            <person name="Gravely B."/>
            <person name="Greenberg A.J."/>
            <person name="Griffiths-Jones S."/>
            <person name="Gross S."/>
            <person name="Guigo R."/>
            <person name="Gustafson E.A."/>
            <person name="Haerty W."/>
            <person name="Hahn M.W."/>
            <person name="Halligan D.L."/>
            <person name="Halpern A.L."/>
            <person name="Halter G.M."/>
            <person name="Han M.V."/>
            <person name="Heger A."/>
            <person name="Hillier L."/>
            <person name="Hinrichs A.S."/>
            <person name="Holmes I."/>
            <person name="Hoskins R.A."/>
            <person name="Hubisz M.J."/>
            <person name="Hultmark D."/>
            <person name="Huntley M.A."/>
            <person name="Jaffe D.B."/>
            <person name="Jagadeeshan S."/>
            <person name="Jeck W.R."/>
            <person name="Johnson J."/>
            <person name="Jones C.D."/>
            <person name="Jordan W.C."/>
            <person name="Karpen G.H."/>
            <person name="Kataoka E."/>
            <person name="Keightley P.D."/>
            <person name="Kheradpour P."/>
            <person name="Kirkness E.F."/>
            <person name="Koerich L.B."/>
            <person name="Kristiansen K."/>
            <person name="Kudrna D."/>
            <person name="Kulathinal R.J."/>
            <person name="Kumar S."/>
            <person name="Kwok R."/>
            <person name="Lander E."/>
            <person name="Langley C.H."/>
            <person name="Lapoint R."/>
            <person name="Lazzaro B.P."/>
            <person name="Lee S.J."/>
            <person name="Levesque L."/>
            <person name="Li R."/>
            <person name="Lin C.F."/>
            <person name="Lin M.F."/>
            <person name="Lindblad-Toh K."/>
            <person name="Llopart A."/>
            <person name="Long M."/>
            <person name="Low L."/>
            <person name="Lozovsky E."/>
            <person name="Lu J."/>
            <person name="Luo M."/>
            <person name="Machado C.A."/>
            <person name="Makalowski W."/>
            <person name="Marzo M."/>
            <person name="Matsuda M."/>
            <person name="Matzkin L."/>
            <person name="McAllister B."/>
            <person name="McBride C.S."/>
            <person name="McKernan B."/>
            <person name="McKernan K."/>
            <person name="Mendez-Lago M."/>
            <person name="Minx P."/>
            <person name="Mollenhauer M.U."/>
            <person name="Montooth K."/>
            <person name="Mount S.M."/>
            <person name="Mu X."/>
            <person name="Myers E."/>
            <person name="Negre B."/>
            <person name="Newfeld S."/>
            <person name="Nielsen R."/>
            <person name="Noor M.A."/>
            <person name="O'Grady P."/>
            <person name="Pachter L."/>
            <person name="Papaceit M."/>
            <person name="Parisi M.J."/>
            <person name="Parisi M."/>
            <person name="Parts L."/>
            <person name="Pedersen J.S."/>
            <person name="Pesole G."/>
            <person name="Phillippy A.M."/>
            <person name="Ponting C.P."/>
            <person name="Pop M."/>
            <person name="Porcelli D."/>
            <person name="Powell J.R."/>
            <person name="Prohaska S."/>
            <person name="Pruitt K."/>
            <person name="Puig M."/>
            <person name="Quesneville H."/>
            <person name="Ram K.R."/>
            <person name="Rand D."/>
            <person name="Rasmussen M.D."/>
            <person name="Reed L.K."/>
            <person name="Reenan R."/>
            <person name="Reily A."/>
            <person name="Remington K.A."/>
            <person name="Rieger T.T."/>
            <person name="Ritchie M.G."/>
            <person name="Robin C."/>
            <person name="Rogers Y.H."/>
            <person name="Rohde C."/>
            <person name="Rozas J."/>
            <person name="Rubenfield M.J."/>
            <person name="Ruiz A."/>
            <person name="Russo S."/>
            <person name="Salzberg S.L."/>
            <person name="Sanchez-Gracia A."/>
            <person name="Saranga D.J."/>
            <person name="Sato H."/>
            <person name="Schaeffer S.W."/>
            <person name="Schatz M.C."/>
            <person name="Schlenke T."/>
            <person name="Schwartz R."/>
            <person name="Segarra C."/>
            <person name="Singh R.S."/>
            <person name="Sirot L."/>
            <person name="Sirota M."/>
            <person name="Sisneros N.B."/>
            <person name="Smith C.D."/>
            <person name="Smith T.F."/>
            <person name="Spieth J."/>
            <person name="Stage D.E."/>
            <person name="Stark A."/>
            <person name="Stephan W."/>
            <person name="Strausberg R.L."/>
            <person name="Strempel S."/>
            <person name="Sturgill D."/>
            <person name="Sutton G."/>
            <person name="Sutton G.G."/>
            <person name="Tao W."/>
            <person name="Teichmann S."/>
            <person name="Tobari Y.N."/>
            <person name="Tomimura Y."/>
            <person name="Tsolas J.M."/>
            <person name="Valente V.L."/>
            <person name="Venter E."/>
            <person name="Venter J.C."/>
            <person name="Vicario S."/>
            <person name="Vieira F.G."/>
            <person name="Vilella A.J."/>
            <person name="Villasante A."/>
            <person name="Walenz B."/>
            <person name="Wang J."/>
            <person name="Wasserman M."/>
            <person name="Watts T."/>
            <person name="Wilson D."/>
            <person name="Wilson R.K."/>
            <person name="Wing R.A."/>
            <person name="Wolfner M.F."/>
            <person name="Wong A."/>
            <person name="Wong G.K."/>
            <person name="Wu C.I."/>
            <person name="Wu G."/>
            <person name="Yamamoto D."/>
            <person name="Yang H.P."/>
            <person name="Yang S.P."/>
            <person name="Yorke J.A."/>
            <person name="Yoshida K."/>
            <person name="Zdobnov E."/>
            <person name="Zhang P."/>
            <person name="Zhang Y."/>
            <person name="Zimin A.V."/>
            <person name="Baldwin J."/>
            <person name="Abdouelleil A."/>
            <person name="Abdulkadir J."/>
            <person name="Abebe A."/>
            <person name="Abera B."/>
            <person name="Abreu J."/>
            <person name="Acer S.C."/>
            <person name="Aftuck L."/>
            <person name="Alexander A."/>
            <person name="An P."/>
            <person name="Anderson E."/>
            <person name="Anderson S."/>
            <person name="Arachi H."/>
            <person name="Azer M."/>
            <person name="Bachantsang P."/>
            <person name="Barry A."/>
            <person name="Bayul T."/>
            <person name="Berlin A."/>
            <person name="Bessette D."/>
            <person name="Bloom T."/>
            <person name="Blye J."/>
            <person name="Boguslavskiy L."/>
            <person name="Bonnet C."/>
            <person name="Boukhgalter B."/>
            <person name="Bourzgui I."/>
            <person name="Brown A."/>
            <person name="Cahill P."/>
            <person name="Channer S."/>
            <person name="Cheshatsang Y."/>
            <person name="Chuda L."/>
            <person name="Citroen M."/>
            <person name="Collymore A."/>
            <person name="Cooke P."/>
            <person name="Costello M."/>
            <person name="D'Aco K."/>
            <person name="Daza R."/>
            <person name="De Haan G."/>
            <person name="DeGray S."/>
            <person name="DeMaso C."/>
            <person name="Dhargay N."/>
            <person name="Dooley K."/>
            <person name="Dooley E."/>
            <person name="Doricent M."/>
            <person name="Dorje P."/>
            <person name="Dorjee K."/>
            <person name="Dupes A."/>
            <person name="Elong R."/>
            <person name="Falk J."/>
            <person name="Farina A."/>
            <person name="Faro S."/>
            <person name="Ferguson D."/>
            <person name="Fisher S."/>
            <person name="Foley C.D."/>
            <person name="Franke A."/>
            <person name="Friedrich D."/>
            <person name="Gadbois L."/>
            <person name="Gearin G."/>
            <person name="Gearin C.R."/>
            <person name="Giannoukos G."/>
            <person name="Goode T."/>
            <person name="Graham J."/>
            <person name="Grandbois E."/>
            <person name="Grewal S."/>
            <person name="Gyaltsen K."/>
            <person name="Hafez N."/>
            <person name="Hagos B."/>
            <person name="Hall J."/>
            <person name="Henson C."/>
            <person name="Hollinger A."/>
            <person name="Honan T."/>
            <person name="Huard M.D."/>
            <person name="Hughes L."/>
            <person name="Hurhula B."/>
            <person name="Husby M.E."/>
            <person name="Kamat A."/>
            <person name="Kanga B."/>
            <person name="Kashin S."/>
            <person name="Khazanovich D."/>
            <person name="Kisner P."/>
            <person name="Lance K."/>
            <person name="Lara M."/>
            <person name="Lee W."/>
            <person name="Lennon N."/>
            <person name="Letendre F."/>
            <person name="LeVine R."/>
            <person name="Lipovsky A."/>
            <person name="Liu X."/>
            <person name="Liu J."/>
            <person name="Liu S."/>
            <person name="Lokyitsang T."/>
            <person name="Lokyitsang Y."/>
            <person name="Lubonja R."/>
            <person name="Lui A."/>
            <person name="MacDonald P."/>
            <person name="Magnisalis V."/>
            <person name="Maru K."/>
            <person name="Matthews C."/>
            <person name="McCusker W."/>
            <person name="McDonough S."/>
            <person name="Mehta T."/>
            <person name="Meldrim J."/>
            <person name="Meneus L."/>
            <person name="Mihai O."/>
            <person name="Mihalev A."/>
            <person name="Mihova T."/>
            <person name="Mittelman R."/>
            <person name="Mlenga V."/>
            <person name="Montmayeur A."/>
            <person name="Mulrain L."/>
            <person name="Navidi A."/>
            <person name="Naylor J."/>
            <person name="Negash T."/>
            <person name="Nguyen T."/>
            <person name="Nguyen N."/>
            <person name="Nicol R."/>
            <person name="Norbu C."/>
            <person name="Norbu N."/>
            <person name="Novod N."/>
            <person name="O'Neill B."/>
            <person name="Osman S."/>
            <person name="Markiewicz E."/>
            <person name="Oyono O.L."/>
            <person name="Patti C."/>
            <person name="Phunkhang P."/>
            <person name="Pierre F."/>
            <person name="Priest M."/>
            <person name="Raghuraman S."/>
            <person name="Rege F."/>
            <person name="Reyes R."/>
            <person name="Rise C."/>
            <person name="Rogov P."/>
            <person name="Ross K."/>
            <person name="Ryan E."/>
            <person name="Settipalli S."/>
            <person name="Shea T."/>
            <person name="Sherpa N."/>
            <person name="Shi L."/>
            <person name="Shih D."/>
            <person name="Sparrow T."/>
            <person name="Spaulding J."/>
            <person name="Stalker J."/>
            <person name="Stange-Thomann N."/>
            <person name="Stavropoulos S."/>
            <person name="Stone C."/>
            <person name="Strader C."/>
            <person name="Tesfaye S."/>
            <person name="Thomson T."/>
            <person name="Thoulutsang Y."/>
            <person name="Thoulutsang D."/>
            <person name="Topham K."/>
            <person name="Topping I."/>
            <person name="Tsamla T."/>
            <person name="Vassiliev H."/>
            <person name="Vo A."/>
            <person name="Wangchuk T."/>
            <person name="Wangdi T."/>
            <person name="Weiand M."/>
            <person name="Wilkinson J."/>
            <person name="Wilson A."/>
            <person name="Yadav S."/>
            <person name="Young G."/>
            <person name="Yu Q."/>
            <person name="Zembek L."/>
            <person name="Zhong D."/>
            <person name="Zimmer A."/>
            <person name="Zwirko Z."/>
            <person name="Jaffe D.B."/>
            <person name="Alvarez P."/>
            <person name="Brockman W."/>
            <person name="Butler J."/>
            <person name="Chin C."/>
            <person name="Gnerre S."/>
            <person name="Grabherr M."/>
            <person name="Kleber M."/>
            <person name="Mauceli E."/>
            <person name="MacCallum I."/>
        </authorList>
    </citation>
    <scope>NUCLEOTIDE SEQUENCE [LARGE SCALE GENOMIC DNA]</scope>
    <source>
        <strain evidence="10">Tucson 15010-1051.87</strain>
    </source>
</reference>
<dbReference type="InterPro" id="IPR052192">
    <property type="entry name" value="Insect_Ionotropic_Sensory_Rcpt"/>
</dbReference>
<sequence length="451" mass="52224">MYSYSPFPKFQLKKRLITNKTNPIIIPRLRNLRGYKLPVIVGGSTPRLIVYRRPTGELVYSGYVGHLMHCFEQKYNCSLIQPVPLTENTLVPARQLIGAVRNGSVQFAFAATYPGMPLQGYTYPFEILNWCIMLPVPSPVPSSELYSRVLDLPTFLIVLGSLGLISAILSFTLWRYGYRVQPYEFLLHNNCLRGALGQSFNEVLRAPLLVRGIYLEICVLGFLLTAWYNSYFSAYITSSPKQKPFTSYDSILNSDLKVVIWTSEYQTLLRYDRQIRKYEAIFKIEPDFEKYLKMRDSFNTLYGYAMPIQKWNIIKQQQMVFSSILFTMREDLCFYQGVPIMFPIAENSVFREPLERLIGEVTATGLMVHWRDMAFSEMIKAGKLRLVDLGKPKEFRAMQLMDLSDILMAGGLMMTLALAVFGLEQLWFHKMRLRRYLREGLKIAKQLVHLK</sequence>
<dbReference type="OrthoDB" id="7959891at2759"/>
<evidence type="ECO:0000256" key="1">
    <source>
        <dbReference type="ARBA" id="ARBA00004651"/>
    </source>
</evidence>
<dbReference type="AlphaFoldDB" id="B4M0R2"/>
<feature type="transmembrane region" description="Helical" evidence="8">
    <location>
        <begin position="208"/>
        <end position="228"/>
    </location>
</feature>
<keyword evidence="10" id="KW-1185">Reference proteome</keyword>
<evidence type="ECO:0000256" key="7">
    <source>
        <dbReference type="ARBA" id="ARBA00023180"/>
    </source>
</evidence>
<dbReference type="SUPFAM" id="SSF53850">
    <property type="entry name" value="Periplasmic binding protein-like II"/>
    <property type="match status" value="1"/>
</dbReference>
<accession>B4M0R2</accession>
<evidence type="ECO:0000256" key="4">
    <source>
        <dbReference type="ARBA" id="ARBA00022989"/>
    </source>
</evidence>
<keyword evidence="5 8" id="KW-0472">Membrane</keyword>
<protein>
    <recommendedName>
        <fullName evidence="11">Ionotropic glutamate receptor C-terminal domain-containing protein</fullName>
    </recommendedName>
</protein>
<dbReference type="FunCoup" id="B4M0R2">
    <property type="interactions" value="8"/>
</dbReference>
<organism evidence="9 10">
    <name type="scientific">Drosophila virilis</name>
    <name type="common">Fruit fly</name>
    <dbReference type="NCBI Taxonomy" id="7244"/>
    <lineage>
        <taxon>Eukaryota</taxon>
        <taxon>Metazoa</taxon>
        <taxon>Ecdysozoa</taxon>
        <taxon>Arthropoda</taxon>
        <taxon>Hexapoda</taxon>
        <taxon>Insecta</taxon>
        <taxon>Pterygota</taxon>
        <taxon>Neoptera</taxon>
        <taxon>Endopterygota</taxon>
        <taxon>Diptera</taxon>
        <taxon>Brachycera</taxon>
        <taxon>Muscomorpha</taxon>
        <taxon>Ephydroidea</taxon>
        <taxon>Drosophilidae</taxon>
        <taxon>Drosophila</taxon>
    </lineage>
</organism>
<dbReference type="Proteomes" id="UP000008792">
    <property type="component" value="Unassembled WGS sequence"/>
</dbReference>
<dbReference type="EMBL" id="CH940650">
    <property type="protein sequence ID" value="EDW67354.2"/>
    <property type="molecule type" value="Genomic_DNA"/>
</dbReference>
<evidence type="ECO:0000256" key="6">
    <source>
        <dbReference type="ARBA" id="ARBA00023170"/>
    </source>
</evidence>
<evidence type="ECO:0000313" key="9">
    <source>
        <dbReference type="EMBL" id="EDW67354.2"/>
    </source>
</evidence>
<keyword evidence="6" id="KW-0675">Receptor</keyword>
<proteinExistence type="predicted"/>
<name>B4M0R2_DROVI</name>
<feature type="transmembrane region" description="Helical" evidence="8">
    <location>
        <begin position="152"/>
        <end position="174"/>
    </location>
</feature>
<keyword evidence="2" id="KW-1003">Cell membrane</keyword>
<evidence type="ECO:0000256" key="3">
    <source>
        <dbReference type="ARBA" id="ARBA00022692"/>
    </source>
</evidence>
<dbReference type="GO" id="GO:0005886">
    <property type="term" value="C:plasma membrane"/>
    <property type="evidence" value="ECO:0007669"/>
    <property type="project" value="UniProtKB-SubCell"/>
</dbReference>
<gene>
    <name evidence="9" type="primary">Dvir\GJ24102</name>
    <name evidence="9" type="ORF">Dvir_GJ24102</name>
</gene>
<dbReference type="PANTHER" id="PTHR42643:SF41">
    <property type="entry name" value="IONOTROPIC RECEPTOR 20A-RELATED"/>
    <property type="match status" value="1"/>
</dbReference>
<keyword evidence="4 8" id="KW-1133">Transmembrane helix</keyword>
<dbReference type="HOGENOM" id="CLU_021814_2_2_1"/>